<dbReference type="GO" id="GO:0000976">
    <property type="term" value="F:transcription cis-regulatory region binding"/>
    <property type="evidence" value="ECO:0007669"/>
    <property type="project" value="UniProtKB-ARBA"/>
</dbReference>
<evidence type="ECO:0000256" key="3">
    <source>
        <dbReference type="ARBA" id="ARBA00023242"/>
    </source>
</evidence>
<dbReference type="GO" id="GO:0010597">
    <property type="term" value="P:green leaf volatile biosynthetic process"/>
    <property type="evidence" value="ECO:0007669"/>
    <property type="project" value="UniProtKB-ARBA"/>
</dbReference>
<sequence>SSTFYSFILPSSIYYFHYYKYKVYLQMGRPPCCNDKVHNRKCTNWTDEDANTSTFVSIKHGIGNWATMSKKSGYGRCGRSQKQRWNNRLKPDLKQDSFTPQEEELIIKLHATIGSRWSIIAQQLAGRTDNDVKNLWNTKLKKKLSAMGIDPVTHKPFSQILTDYGNIGGFPKARTRFVSLNRELKGAFMSRPEQLQHSSQNFQNFNSLCVKLPKTEASEECFFRNNQDSNNINQPPVDLFSELQAIKFVTEASNYNSAKAIFSHHPNPITDCSTSSPLSSSSSSSASHSLAENQVNWCDYLLDDAFLPSNFKDQEDTLTIEEKLVCGGGEDGSNNVPSTKDFETSLSTKGTSSSSFVEAMLECENEMFLNFPGLSEDPFY</sequence>
<comment type="subcellular location">
    <subcellularLocation>
        <location evidence="1">Nucleus</location>
    </subcellularLocation>
</comment>
<dbReference type="PROSITE" id="PS51294">
    <property type="entry name" value="HTH_MYB"/>
    <property type="match status" value="1"/>
</dbReference>
<feature type="domain" description="Myb-like" evidence="4">
    <location>
        <begin position="44"/>
        <end position="89"/>
    </location>
</feature>
<keyword evidence="3" id="KW-0539">Nucleus</keyword>
<evidence type="ECO:0008006" key="8">
    <source>
        <dbReference type="Google" id="ProtNLM"/>
    </source>
</evidence>
<dbReference type="FunFam" id="1.10.10.60:FF:000204">
    <property type="entry name" value="transcription factor MYB80"/>
    <property type="match status" value="1"/>
</dbReference>
<keyword evidence="7" id="KW-1185">Reference proteome</keyword>
<dbReference type="PANTHER" id="PTHR47994:SF8">
    <property type="entry name" value="TRANSCRIPTION FACTOR MYB35-LIKE"/>
    <property type="match status" value="1"/>
</dbReference>
<dbReference type="SMART" id="SM00717">
    <property type="entry name" value="SANT"/>
    <property type="match status" value="2"/>
</dbReference>
<proteinExistence type="predicted"/>
<accession>A0ABD2SGH5</accession>
<organism evidence="6 7">
    <name type="scientific">Solanum stoloniferum</name>
    <dbReference type="NCBI Taxonomy" id="62892"/>
    <lineage>
        <taxon>Eukaryota</taxon>
        <taxon>Viridiplantae</taxon>
        <taxon>Streptophyta</taxon>
        <taxon>Embryophyta</taxon>
        <taxon>Tracheophyta</taxon>
        <taxon>Spermatophyta</taxon>
        <taxon>Magnoliopsida</taxon>
        <taxon>eudicotyledons</taxon>
        <taxon>Gunneridae</taxon>
        <taxon>Pentapetalae</taxon>
        <taxon>asterids</taxon>
        <taxon>lamiids</taxon>
        <taxon>Solanales</taxon>
        <taxon>Solanaceae</taxon>
        <taxon>Solanoideae</taxon>
        <taxon>Solaneae</taxon>
        <taxon>Solanum</taxon>
    </lineage>
</organism>
<dbReference type="Gene3D" id="1.10.10.60">
    <property type="entry name" value="Homeodomain-like"/>
    <property type="match status" value="2"/>
</dbReference>
<feature type="domain" description="HTH myb-type" evidence="5">
    <location>
        <begin position="90"/>
        <end position="144"/>
    </location>
</feature>
<dbReference type="Proteomes" id="UP001627284">
    <property type="component" value="Unassembled WGS sequence"/>
</dbReference>
<dbReference type="AlphaFoldDB" id="A0ABD2SGH5"/>
<evidence type="ECO:0000256" key="2">
    <source>
        <dbReference type="ARBA" id="ARBA00023125"/>
    </source>
</evidence>
<gene>
    <name evidence="6" type="ORF">AABB24_026807</name>
</gene>
<feature type="domain" description="Myb-like" evidence="4">
    <location>
        <begin position="90"/>
        <end position="140"/>
    </location>
</feature>
<evidence type="ECO:0000313" key="6">
    <source>
        <dbReference type="EMBL" id="KAL3342945.1"/>
    </source>
</evidence>
<dbReference type="Pfam" id="PF00249">
    <property type="entry name" value="Myb_DNA-binding"/>
    <property type="match status" value="1"/>
</dbReference>
<dbReference type="InterPro" id="IPR015495">
    <property type="entry name" value="Myb_TF_plants"/>
</dbReference>
<dbReference type="GO" id="GO:0005634">
    <property type="term" value="C:nucleus"/>
    <property type="evidence" value="ECO:0007669"/>
    <property type="project" value="UniProtKB-SubCell"/>
</dbReference>
<dbReference type="EMBL" id="JBJKTR010000015">
    <property type="protein sequence ID" value="KAL3342945.1"/>
    <property type="molecule type" value="Genomic_DNA"/>
</dbReference>
<dbReference type="InterPro" id="IPR017930">
    <property type="entry name" value="Myb_dom"/>
</dbReference>
<dbReference type="InterPro" id="IPR009057">
    <property type="entry name" value="Homeodomain-like_sf"/>
</dbReference>
<name>A0ABD2SGH5_9SOLN</name>
<evidence type="ECO:0000313" key="7">
    <source>
        <dbReference type="Proteomes" id="UP001627284"/>
    </source>
</evidence>
<evidence type="ECO:0000256" key="1">
    <source>
        <dbReference type="ARBA" id="ARBA00004123"/>
    </source>
</evidence>
<dbReference type="InterPro" id="IPR001005">
    <property type="entry name" value="SANT/Myb"/>
</dbReference>
<feature type="non-terminal residue" evidence="6">
    <location>
        <position position="1"/>
    </location>
</feature>
<dbReference type="SUPFAM" id="SSF46689">
    <property type="entry name" value="Homeodomain-like"/>
    <property type="match status" value="1"/>
</dbReference>
<evidence type="ECO:0000259" key="4">
    <source>
        <dbReference type="PROSITE" id="PS50090"/>
    </source>
</evidence>
<evidence type="ECO:0000259" key="5">
    <source>
        <dbReference type="PROSITE" id="PS51294"/>
    </source>
</evidence>
<reference evidence="6 7" key="1">
    <citation type="submission" date="2024-05" db="EMBL/GenBank/DDBJ databases">
        <title>De novo assembly of an allotetraploid wild potato.</title>
        <authorList>
            <person name="Hosaka A.J."/>
        </authorList>
    </citation>
    <scope>NUCLEOTIDE SEQUENCE [LARGE SCALE GENOMIC DNA]</scope>
    <source>
        <tissue evidence="6">Young leaves</tissue>
    </source>
</reference>
<dbReference type="PROSITE" id="PS50090">
    <property type="entry name" value="MYB_LIKE"/>
    <property type="match status" value="2"/>
</dbReference>
<protein>
    <recommendedName>
        <fullName evidence="8">Transcription factor MYB35</fullName>
    </recommendedName>
</protein>
<keyword evidence="2" id="KW-0238">DNA-binding</keyword>
<comment type="caution">
    <text evidence="6">The sequence shown here is derived from an EMBL/GenBank/DDBJ whole genome shotgun (WGS) entry which is preliminary data.</text>
</comment>
<dbReference type="PANTHER" id="PTHR47994">
    <property type="entry name" value="F14D16.11-RELATED"/>
    <property type="match status" value="1"/>
</dbReference>
<dbReference type="CDD" id="cd00167">
    <property type="entry name" value="SANT"/>
    <property type="match status" value="2"/>
</dbReference>